<dbReference type="Pfam" id="PF01047">
    <property type="entry name" value="MarR"/>
    <property type="match status" value="1"/>
</dbReference>
<feature type="domain" description="HTH marR-type" evidence="1">
    <location>
        <begin position="82"/>
        <end position="211"/>
    </location>
</feature>
<dbReference type="InterPro" id="IPR039422">
    <property type="entry name" value="MarR/SlyA-like"/>
</dbReference>
<organism evidence="2 3">
    <name type="scientific">Methylopila henanensis</name>
    <dbReference type="NCBI Taxonomy" id="873516"/>
    <lineage>
        <taxon>Bacteria</taxon>
        <taxon>Pseudomonadati</taxon>
        <taxon>Pseudomonadota</taxon>
        <taxon>Alphaproteobacteria</taxon>
        <taxon>Hyphomicrobiales</taxon>
        <taxon>Methylopilaceae</taxon>
        <taxon>Methylopila</taxon>
    </lineage>
</organism>
<dbReference type="Proteomes" id="UP001597308">
    <property type="component" value="Unassembled WGS sequence"/>
</dbReference>
<dbReference type="SMART" id="SM00347">
    <property type="entry name" value="HTH_MARR"/>
    <property type="match status" value="1"/>
</dbReference>
<dbReference type="InterPro" id="IPR036390">
    <property type="entry name" value="WH_DNA-bd_sf"/>
</dbReference>
<keyword evidence="3" id="KW-1185">Reference proteome</keyword>
<accession>A0ABW4KBB5</accession>
<gene>
    <name evidence="2" type="ORF">ACFSCV_18990</name>
</gene>
<dbReference type="PANTHER" id="PTHR33164">
    <property type="entry name" value="TRANSCRIPTIONAL REGULATOR, MARR FAMILY"/>
    <property type="match status" value="1"/>
</dbReference>
<comment type="caution">
    <text evidence="2">The sequence shown here is derived from an EMBL/GenBank/DDBJ whole genome shotgun (WGS) entry which is preliminary data.</text>
</comment>
<dbReference type="Gene3D" id="1.10.10.10">
    <property type="entry name" value="Winged helix-like DNA-binding domain superfamily/Winged helix DNA-binding domain"/>
    <property type="match status" value="1"/>
</dbReference>
<dbReference type="PANTHER" id="PTHR33164:SF95">
    <property type="entry name" value="TRANSCRIPTIONAL REGULATOR"/>
    <property type="match status" value="1"/>
</dbReference>
<dbReference type="PROSITE" id="PS50995">
    <property type="entry name" value="HTH_MARR_2"/>
    <property type="match status" value="1"/>
</dbReference>
<name>A0ABW4KBB5_9HYPH</name>
<dbReference type="InterPro" id="IPR000835">
    <property type="entry name" value="HTH_MarR-typ"/>
</dbReference>
<dbReference type="SUPFAM" id="SSF46785">
    <property type="entry name" value="Winged helix' DNA-binding domain"/>
    <property type="match status" value="1"/>
</dbReference>
<evidence type="ECO:0000259" key="1">
    <source>
        <dbReference type="PROSITE" id="PS50995"/>
    </source>
</evidence>
<sequence length="224" mass="24749">MSTRSYRVASAIRSSIPQAARFARRREKAKYASQFLMQAACHLASGLQGESPEEPCSGTLRVSENASDSNCYKEIWPLIERPGFLARRLHQIHVSLFAELCATFRMTPLQYSLLSALAVLDEADQTTLARAVALDRTTTTGALKRLESRGLLQRVTSAQDRRAQVCRMTPEGASLLSAMEASARAAHEATVEALDADERATFLELLKRVVTAHDGRRAENLRES</sequence>
<dbReference type="PRINTS" id="PR00598">
    <property type="entry name" value="HTHMARR"/>
</dbReference>
<evidence type="ECO:0000313" key="3">
    <source>
        <dbReference type="Proteomes" id="UP001597308"/>
    </source>
</evidence>
<reference evidence="3" key="1">
    <citation type="journal article" date="2019" name="Int. J. Syst. Evol. Microbiol.">
        <title>The Global Catalogue of Microorganisms (GCM) 10K type strain sequencing project: providing services to taxonomists for standard genome sequencing and annotation.</title>
        <authorList>
            <consortium name="The Broad Institute Genomics Platform"/>
            <consortium name="The Broad Institute Genome Sequencing Center for Infectious Disease"/>
            <person name="Wu L."/>
            <person name="Ma J."/>
        </authorList>
    </citation>
    <scope>NUCLEOTIDE SEQUENCE [LARGE SCALE GENOMIC DNA]</scope>
    <source>
        <strain evidence="3">KCTC 23707</strain>
    </source>
</reference>
<proteinExistence type="predicted"/>
<dbReference type="EMBL" id="JBHUER010000014">
    <property type="protein sequence ID" value="MFD1705097.1"/>
    <property type="molecule type" value="Genomic_DNA"/>
</dbReference>
<dbReference type="InterPro" id="IPR036388">
    <property type="entry name" value="WH-like_DNA-bd_sf"/>
</dbReference>
<evidence type="ECO:0000313" key="2">
    <source>
        <dbReference type="EMBL" id="MFD1705097.1"/>
    </source>
</evidence>
<protein>
    <submittedName>
        <fullName evidence="2">MarR family winged helix-turn-helix transcriptional regulator</fullName>
    </submittedName>
</protein>